<protein>
    <submittedName>
        <fullName evidence="1">Uncharacterized protein</fullName>
    </submittedName>
</protein>
<gene>
    <name evidence="1" type="ORF">FCU45_10885</name>
</gene>
<accession>A0A4U2Z348</accession>
<dbReference type="EMBL" id="SZPX01000008">
    <property type="protein sequence ID" value="TKI68509.1"/>
    <property type="molecule type" value="Genomic_DNA"/>
</dbReference>
<dbReference type="Proteomes" id="UP000309561">
    <property type="component" value="Unassembled WGS sequence"/>
</dbReference>
<dbReference type="AlphaFoldDB" id="A0A4U2Z348"/>
<keyword evidence="2" id="KW-1185">Reference proteome</keyword>
<proteinExistence type="predicted"/>
<evidence type="ECO:0000313" key="1">
    <source>
        <dbReference type="EMBL" id="TKI68509.1"/>
    </source>
</evidence>
<evidence type="ECO:0000313" key="2">
    <source>
        <dbReference type="Proteomes" id="UP000309561"/>
    </source>
</evidence>
<reference evidence="1 2" key="1">
    <citation type="submission" date="2019-04" db="EMBL/GenBank/DDBJ databases">
        <title>Sulfurimonas crateris sp. nov. a facultative anaerobic sulfur-oxidizing chemolithautotrophic bacterium isolated from a terrestrial mud vulcano.</title>
        <authorList>
            <person name="Ratnikova N.M."/>
            <person name="Slobodkin A.I."/>
            <person name="Merkel A.Y."/>
            <person name="Novikov A."/>
            <person name="Bonch-Osmolovskaya E.A."/>
            <person name="Slobodkina G.B."/>
        </authorList>
    </citation>
    <scope>NUCLEOTIDE SEQUENCE [LARGE SCALE GENOMIC DNA]</scope>
    <source>
        <strain evidence="1 2">SN118</strain>
    </source>
</reference>
<dbReference type="OrthoDB" id="5368515at2"/>
<organism evidence="1 2">
    <name type="scientific">Sulfurimonas crateris</name>
    <dbReference type="NCBI Taxonomy" id="2574727"/>
    <lineage>
        <taxon>Bacteria</taxon>
        <taxon>Pseudomonadati</taxon>
        <taxon>Campylobacterota</taxon>
        <taxon>Epsilonproteobacteria</taxon>
        <taxon>Campylobacterales</taxon>
        <taxon>Sulfurimonadaceae</taxon>
        <taxon>Sulfurimonas</taxon>
    </lineage>
</organism>
<name>A0A4U2Z348_9BACT</name>
<dbReference type="RefSeq" id="WP_137015197.1">
    <property type="nucleotide sequence ID" value="NZ_SZPX01000008.1"/>
</dbReference>
<comment type="caution">
    <text evidence="1">The sequence shown here is derived from an EMBL/GenBank/DDBJ whole genome shotgun (WGS) entry which is preliminary data.</text>
</comment>
<sequence length="227" mass="27365">MFDMNNVMDTKNKDVQKTHKFFQDFFNAFAKETINFYEHWGMLPFTYKEKQLNSVVTPAIYKITNNVWLEQPFKARGKQRFLDIATVHGDSIYLIELKHSWNSKKEDITKNTDEEWEVAIEQIADLKRNTVKQFVNHKDFNIFRIALMVMPTYLTNDLNHGVLEESSQQYAEKIFNKYQEYRSEKYRANYVSTWKVEECIKYIHEYDRGKQIFPFISFIARIEQIFD</sequence>